<comment type="caution">
    <text evidence="2">The sequence shown here is derived from an EMBL/GenBank/DDBJ whole genome shotgun (WGS) entry which is preliminary data.</text>
</comment>
<keyword evidence="1" id="KW-0472">Membrane</keyword>
<reference evidence="2 3" key="1">
    <citation type="journal article" date="2013" name="Genome Announc.">
        <title>Draft Genome Sequence of Arthrobacter crystallopoietes Strain BAB-32, Revealing Genes for Bioremediation.</title>
        <authorList>
            <person name="Joshi M.N."/>
            <person name="Pandit A.S."/>
            <person name="Sharma A."/>
            <person name="Pandya R.V."/>
            <person name="Desai S.M."/>
            <person name="Saxena A.K."/>
            <person name="Bagatharia S.B."/>
        </authorList>
    </citation>
    <scope>NUCLEOTIDE SEQUENCE [LARGE SCALE GENOMIC DNA]</scope>
    <source>
        <strain evidence="2 3">BAB-32</strain>
    </source>
</reference>
<proteinExistence type="predicted"/>
<accession>N1V6X3</accession>
<keyword evidence="1" id="KW-0812">Transmembrane</keyword>
<organism evidence="2 3">
    <name type="scientific">Arthrobacter crystallopoietes BAB-32</name>
    <dbReference type="NCBI Taxonomy" id="1246476"/>
    <lineage>
        <taxon>Bacteria</taxon>
        <taxon>Bacillati</taxon>
        <taxon>Actinomycetota</taxon>
        <taxon>Actinomycetes</taxon>
        <taxon>Micrococcales</taxon>
        <taxon>Micrococcaceae</taxon>
        <taxon>Crystallibacter</taxon>
    </lineage>
</organism>
<evidence type="ECO:0000313" key="3">
    <source>
        <dbReference type="Proteomes" id="UP000010729"/>
    </source>
</evidence>
<protein>
    <submittedName>
        <fullName evidence="2">Uncharacterized protein</fullName>
    </submittedName>
</protein>
<dbReference type="OrthoDB" id="9951509at2"/>
<keyword evidence="1" id="KW-1133">Transmembrane helix</keyword>
<dbReference type="EMBL" id="ANPE02000059">
    <property type="protein sequence ID" value="EMY35842.1"/>
    <property type="molecule type" value="Genomic_DNA"/>
</dbReference>
<sequence>MDGSTDSGEVEGTTSAKARRTASNPAIWGLVGALLGSLITGIFSLQTAKTAAETSVRTAEIAQETAESGKEAEAARSRTDFLRTQRLNLYANLLTTSQIVSNEAGEYAHVLQFPESYPAGQVGTGRAELDTKYEAWVSGVWMVRVIASDEVSVANDNLATKLDEAYRLLAGYSGQSGELERIATYFQQFPNDVFALRTEFSTASQAEFEDPAGQDSSSTGAP</sequence>
<evidence type="ECO:0000256" key="1">
    <source>
        <dbReference type="SAM" id="Phobius"/>
    </source>
</evidence>
<dbReference type="Proteomes" id="UP000010729">
    <property type="component" value="Unassembled WGS sequence"/>
</dbReference>
<name>N1V6X3_9MICC</name>
<dbReference type="RefSeq" id="WP_005266778.1">
    <property type="nucleotide sequence ID" value="NZ_ANPE02000059.1"/>
</dbReference>
<feature type="transmembrane region" description="Helical" evidence="1">
    <location>
        <begin position="26"/>
        <end position="45"/>
    </location>
</feature>
<evidence type="ECO:0000313" key="2">
    <source>
        <dbReference type="EMBL" id="EMY35842.1"/>
    </source>
</evidence>
<gene>
    <name evidence="2" type="ORF">D477_002121</name>
</gene>
<dbReference type="AlphaFoldDB" id="N1V6X3"/>
<keyword evidence="3" id="KW-1185">Reference proteome</keyword>